<dbReference type="Pfam" id="PF09391">
    <property type="entry name" value="DUF2000"/>
    <property type="match status" value="1"/>
</dbReference>
<gene>
    <name evidence="1" type="ORF">R1T40_09130</name>
</gene>
<dbReference type="SUPFAM" id="SSF102462">
    <property type="entry name" value="Peptidyl-tRNA hydrolase II"/>
    <property type="match status" value="1"/>
</dbReference>
<dbReference type="RefSeq" id="WP_317386685.1">
    <property type="nucleotide sequence ID" value="NZ_CP136704.1"/>
</dbReference>
<organism evidence="1 2">
    <name type="scientific">Tritonibacter scottomollicae</name>
    <name type="common">Epibacterium scottomollicae</name>
    <dbReference type="NCBI Taxonomy" id="483013"/>
    <lineage>
        <taxon>Bacteria</taxon>
        <taxon>Pseudomonadati</taxon>
        <taxon>Pseudomonadota</taxon>
        <taxon>Alphaproteobacteria</taxon>
        <taxon>Rhodobacterales</taxon>
        <taxon>Paracoccaceae</taxon>
        <taxon>Tritonibacter</taxon>
    </lineage>
</organism>
<dbReference type="EMBL" id="CP136704">
    <property type="protein sequence ID" value="WOI34869.1"/>
    <property type="molecule type" value="Genomic_DNA"/>
</dbReference>
<dbReference type="Gene3D" id="3.40.1490.10">
    <property type="entry name" value="Bit1"/>
    <property type="match status" value="1"/>
</dbReference>
<proteinExistence type="predicted"/>
<name>A0ABZ0HLE6_TRISK</name>
<sequence>MQFDTKIAIVLRADLAPWQKLNVTAFLMSGIVGATPGLIGERYRDGDGIGYNALAVQPVIVLGTDAPGIRKIFDRAGARGAALSIYTEEMFSTGDDAANRAVVAEYATADLNLVGLALREERKLVDKITKGAQMHP</sequence>
<dbReference type="Proteomes" id="UP001302666">
    <property type="component" value="Chromosome"/>
</dbReference>
<reference evidence="1 2" key="1">
    <citation type="submission" date="2023-10" db="EMBL/GenBank/DDBJ databases">
        <title>Eight complete genome sequences of bacteria isolated from laboratory stock of Giant Kelp gametophytes.</title>
        <authorList>
            <person name="Tolentino B."/>
            <person name="Nuzhdin S."/>
        </authorList>
    </citation>
    <scope>NUCLEOTIDE SEQUENCE [LARGE SCALE GENOMIC DNA]</scope>
    <source>
        <strain evidence="1 2">LC.270.F.C4</strain>
    </source>
</reference>
<dbReference type="InterPro" id="IPR018988">
    <property type="entry name" value="DUF2000"/>
</dbReference>
<protein>
    <submittedName>
        <fullName evidence="1">DUF2000 family protein</fullName>
    </submittedName>
</protein>
<dbReference type="InterPro" id="IPR023476">
    <property type="entry name" value="Pep_tRNA_hydro_II_dom_sf"/>
</dbReference>
<evidence type="ECO:0000313" key="1">
    <source>
        <dbReference type="EMBL" id="WOI34869.1"/>
    </source>
</evidence>
<evidence type="ECO:0000313" key="2">
    <source>
        <dbReference type="Proteomes" id="UP001302666"/>
    </source>
</evidence>
<accession>A0ABZ0HLE6</accession>
<keyword evidence="2" id="KW-1185">Reference proteome</keyword>